<feature type="region of interest" description="Disordered" evidence="1">
    <location>
        <begin position="143"/>
        <end position="220"/>
    </location>
</feature>
<feature type="signal peptide" evidence="2">
    <location>
        <begin position="1"/>
        <end position="22"/>
    </location>
</feature>
<evidence type="ECO:0000313" key="3">
    <source>
        <dbReference type="EMBL" id="KAF2140556.1"/>
    </source>
</evidence>
<sequence length="246" mass="24375">MHLNTARLLAFSLGLFAASASSASLSDFTPRVQGLTGTCMKVYNKDIDGCTGDDLSTGENCSLSCITGLIKVQGEVQASCASADVEENSIVGVFLRGAGPGIICRNVAATTLGGSSSTKTSDSSASATMRISSVTSIPTSIAFDTSSSSTASSTKSTDTTNTADSTSASSTETAISTTASGTTTFKSSSSVSSTTTDKPASTSKGSDTKTGGGSPFDIAEEGSGASAPIISAWLLGTALLLCGTLA</sequence>
<dbReference type="RefSeq" id="XP_033396269.1">
    <property type="nucleotide sequence ID" value="XM_033546720.1"/>
</dbReference>
<protein>
    <recommendedName>
        <fullName evidence="5">Extracellular membrane protein CFEM domain-containing protein</fullName>
    </recommendedName>
</protein>
<dbReference type="GeneID" id="54304227"/>
<dbReference type="EMBL" id="ML995489">
    <property type="protein sequence ID" value="KAF2140556.1"/>
    <property type="molecule type" value="Genomic_DNA"/>
</dbReference>
<accession>A0A6A6B980</accession>
<keyword evidence="4" id="KW-1185">Reference proteome</keyword>
<name>A0A6A6B980_9PEZI</name>
<feature type="compositionally biased region" description="Low complexity" evidence="1">
    <location>
        <begin position="143"/>
        <end position="209"/>
    </location>
</feature>
<dbReference type="OrthoDB" id="5427833at2759"/>
<keyword evidence="2" id="KW-0732">Signal</keyword>
<evidence type="ECO:0000256" key="2">
    <source>
        <dbReference type="SAM" id="SignalP"/>
    </source>
</evidence>
<evidence type="ECO:0000256" key="1">
    <source>
        <dbReference type="SAM" id="MobiDB-lite"/>
    </source>
</evidence>
<organism evidence="3 4">
    <name type="scientific">Aplosporella prunicola CBS 121167</name>
    <dbReference type="NCBI Taxonomy" id="1176127"/>
    <lineage>
        <taxon>Eukaryota</taxon>
        <taxon>Fungi</taxon>
        <taxon>Dikarya</taxon>
        <taxon>Ascomycota</taxon>
        <taxon>Pezizomycotina</taxon>
        <taxon>Dothideomycetes</taxon>
        <taxon>Dothideomycetes incertae sedis</taxon>
        <taxon>Botryosphaeriales</taxon>
        <taxon>Aplosporellaceae</taxon>
        <taxon>Aplosporella</taxon>
    </lineage>
</organism>
<evidence type="ECO:0008006" key="5">
    <source>
        <dbReference type="Google" id="ProtNLM"/>
    </source>
</evidence>
<gene>
    <name evidence="3" type="ORF">K452DRAFT_48201</name>
</gene>
<dbReference type="AlphaFoldDB" id="A0A6A6B980"/>
<dbReference type="Proteomes" id="UP000799438">
    <property type="component" value="Unassembled WGS sequence"/>
</dbReference>
<proteinExistence type="predicted"/>
<reference evidence="3" key="1">
    <citation type="journal article" date="2020" name="Stud. Mycol.">
        <title>101 Dothideomycetes genomes: a test case for predicting lifestyles and emergence of pathogens.</title>
        <authorList>
            <person name="Haridas S."/>
            <person name="Albert R."/>
            <person name="Binder M."/>
            <person name="Bloem J."/>
            <person name="Labutti K."/>
            <person name="Salamov A."/>
            <person name="Andreopoulos B."/>
            <person name="Baker S."/>
            <person name="Barry K."/>
            <person name="Bills G."/>
            <person name="Bluhm B."/>
            <person name="Cannon C."/>
            <person name="Castanera R."/>
            <person name="Culley D."/>
            <person name="Daum C."/>
            <person name="Ezra D."/>
            <person name="Gonzalez J."/>
            <person name="Henrissat B."/>
            <person name="Kuo A."/>
            <person name="Liang C."/>
            <person name="Lipzen A."/>
            <person name="Lutzoni F."/>
            <person name="Magnuson J."/>
            <person name="Mondo S."/>
            <person name="Nolan M."/>
            <person name="Ohm R."/>
            <person name="Pangilinan J."/>
            <person name="Park H.-J."/>
            <person name="Ramirez L."/>
            <person name="Alfaro M."/>
            <person name="Sun H."/>
            <person name="Tritt A."/>
            <person name="Yoshinaga Y."/>
            <person name="Zwiers L.-H."/>
            <person name="Turgeon B."/>
            <person name="Goodwin S."/>
            <person name="Spatafora J."/>
            <person name="Crous P."/>
            <person name="Grigoriev I."/>
        </authorList>
    </citation>
    <scope>NUCLEOTIDE SEQUENCE</scope>
    <source>
        <strain evidence="3">CBS 121167</strain>
    </source>
</reference>
<evidence type="ECO:0000313" key="4">
    <source>
        <dbReference type="Proteomes" id="UP000799438"/>
    </source>
</evidence>
<feature type="chain" id="PRO_5025588430" description="Extracellular membrane protein CFEM domain-containing protein" evidence="2">
    <location>
        <begin position="23"/>
        <end position="246"/>
    </location>
</feature>